<name>A0AAJ7SJY4_PETMA</name>
<dbReference type="PANTHER" id="PTHR14939:SF5">
    <property type="entry name" value="F-BOX ONLY PROTEIN 22"/>
    <property type="match status" value="1"/>
</dbReference>
<dbReference type="KEGG" id="pmrn:116937485"/>
<feature type="region of interest" description="Disordered" evidence="1">
    <location>
        <begin position="1"/>
        <end position="87"/>
    </location>
</feature>
<dbReference type="InterPro" id="IPR036047">
    <property type="entry name" value="F-box-like_dom_sf"/>
</dbReference>
<feature type="compositionally biased region" description="Acidic residues" evidence="1">
    <location>
        <begin position="47"/>
        <end position="57"/>
    </location>
</feature>
<evidence type="ECO:0000313" key="3">
    <source>
        <dbReference type="Proteomes" id="UP001318040"/>
    </source>
</evidence>
<evidence type="ECO:0000313" key="4">
    <source>
        <dbReference type="RefSeq" id="XP_032800489.1"/>
    </source>
</evidence>
<evidence type="ECO:0000256" key="1">
    <source>
        <dbReference type="SAM" id="MobiDB-lite"/>
    </source>
</evidence>
<keyword evidence="3" id="KW-1185">Reference proteome</keyword>
<organism evidence="3 4">
    <name type="scientific">Petromyzon marinus</name>
    <name type="common">Sea lamprey</name>
    <dbReference type="NCBI Taxonomy" id="7757"/>
    <lineage>
        <taxon>Eukaryota</taxon>
        <taxon>Metazoa</taxon>
        <taxon>Chordata</taxon>
        <taxon>Craniata</taxon>
        <taxon>Vertebrata</taxon>
        <taxon>Cyclostomata</taxon>
        <taxon>Hyperoartia</taxon>
        <taxon>Petromyzontiformes</taxon>
        <taxon>Petromyzontidae</taxon>
        <taxon>Petromyzon</taxon>
    </lineage>
</organism>
<dbReference type="Proteomes" id="UP001318040">
    <property type="component" value="Unplaced"/>
</dbReference>
<dbReference type="GO" id="GO:0000209">
    <property type="term" value="P:protein polyubiquitination"/>
    <property type="evidence" value="ECO:0007669"/>
    <property type="project" value="TreeGrafter"/>
</dbReference>
<dbReference type="GO" id="GO:0032436">
    <property type="term" value="P:positive regulation of proteasomal ubiquitin-dependent protein catabolic process"/>
    <property type="evidence" value="ECO:0007669"/>
    <property type="project" value="TreeGrafter"/>
</dbReference>
<evidence type="ECO:0000259" key="2">
    <source>
        <dbReference type="Pfam" id="PF12937"/>
    </source>
</evidence>
<protein>
    <submittedName>
        <fullName evidence="4">F-box only protein 22</fullName>
    </submittedName>
</protein>
<accession>A0AAJ7SJY4</accession>
<feature type="domain" description="F-box" evidence="2">
    <location>
        <begin position="98"/>
        <end position="127"/>
    </location>
</feature>
<feature type="compositionally biased region" description="Gly residues" evidence="1">
    <location>
        <begin position="18"/>
        <end position="32"/>
    </location>
</feature>
<dbReference type="SUPFAM" id="SSF81383">
    <property type="entry name" value="F-box domain"/>
    <property type="match status" value="1"/>
</dbReference>
<dbReference type="RefSeq" id="XP_032800489.1">
    <property type="nucleotide sequence ID" value="XM_032944598.1"/>
</dbReference>
<reference evidence="4" key="1">
    <citation type="submission" date="2025-08" db="UniProtKB">
        <authorList>
            <consortium name="RefSeq"/>
        </authorList>
    </citation>
    <scope>IDENTIFICATION</scope>
    <source>
        <tissue evidence="4">Sperm</tissue>
    </source>
</reference>
<dbReference type="Pfam" id="PF12937">
    <property type="entry name" value="F-box-like"/>
    <property type="match status" value="1"/>
</dbReference>
<dbReference type="Gene3D" id="1.20.1280.50">
    <property type="match status" value="1"/>
</dbReference>
<sequence length="505" mass="51535">MSTRLTRNGGDGGDDVGDVGGGGEGCGEGCGDVGARRADGGVRGDGGGDDDGGDDGGDGGGDGGDGGGDGGGDVGDGGGDVGDGGDGDVASHVLSAVDEVAERVLSFLPAKTLLACSTVCRLWSCTVRRILRHRQRMEWAAVGATVSNQDPSQHALLPCLAQHLKTAWSVPRLALYLADSDSFLNSEPRTTQGRKRARMERAVRLSEELERILPSRCSVVGVAVPGVILTPAGPGSLPVEVECGPAGVCLLLPDMDGVTVRASCLQPRDAVGGDKSLRVKLQEAGLLGDPELRAVLVLCHQSRSPRLLGDPELRAVLVLCHQSRSPTVWTFCHKLLRLLEPENAVIAGGKVHSLLSPSHLVPEGGGVLCVSFSGPHVQAASVLLDTSVATPEAARATLRRLAIPGLPAGAEAAAFREVFPRTPLLGFFGEGEIGCDRISTGRYSLRQVSGGEMAAAGGGGGGGGRGANAIVHGYTSVFTLLHLGSGGGGGGANETKLCSRRHGPY</sequence>
<feature type="compositionally biased region" description="Gly residues" evidence="1">
    <location>
        <begin position="58"/>
        <end position="84"/>
    </location>
</feature>
<dbReference type="InterPro" id="IPR001810">
    <property type="entry name" value="F-box_dom"/>
</dbReference>
<dbReference type="AlphaFoldDB" id="A0AAJ7SJY4"/>
<dbReference type="PANTHER" id="PTHR14939">
    <property type="entry name" value="F-BOX ONLY PROTEIN 22"/>
    <property type="match status" value="1"/>
</dbReference>
<proteinExistence type="predicted"/>
<dbReference type="GO" id="GO:0048742">
    <property type="term" value="P:regulation of skeletal muscle fiber development"/>
    <property type="evidence" value="ECO:0007669"/>
    <property type="project" value="TreeGrafter"/>
</dbReference>
<gene>
    <name evidence="4" type="primary">FBXO22</name>
</gene>